<organism evidence="4">
    <name type="scientific">Aphanomyces astaci</name>
    <name type="common">Crayfish plague agent</name>
    <dbReference type="NCBI Taxonomy" id="112090"/>
    <lineage>
        <taxon>Eukaryota</taxon>
        <taxon>Sar</taxon>
        <taxon>Stramenopiles</taxon>
        <taxon>Oomycota</taxon>
        <taxon>Saprolegniomycetes</taxon>
        <taxon>Saprolegniales</taxon>
        <taxon>Verrucalvaceae</taxon>
        <taxon>Aphanomyces</taxon>
    </lineage>
</organism>
<accession>W4FVG6</accession>
<dbReference type="VEuPathDB" id="FungiDB:H257_13684"/>
<dbReference type="Pfam" id="PF13359">
    <property type="entry name" value="DDE_Tnp_4"/>
    <property type="match status" value="1"/>
</dbReference>
<name>W4FVG6_APHAT</name>
<reference evidence="4" key="1">
    <citation type="submission" date="2013-12" db="EMBL/GenBank/DDBJ databases">
        <title>The Genome Sequence of Aphanomyces astaci APO3.</title>
        <authorList>
            <consortium name="The Broad Institute Genomics Platform"/>
            <person name="Russ C."/>
            <person name="Tyler B."/>
            <person name="van West P."/>
            <person name="Dieguez-Uribeondo J."/>
            <person name="Young S.K."/>
            <person name="Zeng Q."/>
            <person name="Gargeya S."/>
            <person name="Fitzgerald M."/>
            <person name="Abouelleil A."/>
            <person name="Alvarado L."/>
            <person name="Chapman S.B."/>
            <person name="Gainer-Dewar J."/>
            <person name="Goldberg J."/>
            <person name="Griggs A."/>
            <person name="Gujja S."/>
            <person name="Hansen M."/>
            <person name="Howarth C."/>
            <person name="Imamovic A."/>
            <person name="Ireland A."/>
            <person name="Larimer J."/>
            <person name="McCowan C."/>
            <person name="Murphy C."/>
            <person name="Pearson M."/>
            <person name="Poon T.W."/>
            <person name="Priest M."/>
            <person name="Roberts A."/>
            <person name="Saif S."/>
            <person name="Shea T."/>
            <person name="Sykes S."/>
            <person name="Wortman J."/>
            <person name="Nusbaum C."/>
            <person name="Birren B."/>
        </authorList>
    </citation>
    <scope>NUCLEOTIDE SEQUENCE [LARGE SCALE GENOMIC DNA]</scope>
    <source>
        <strain evidence="4">APO3</strain>
    </source>
</reference>
<feature type="domain" description="DDE Tnp4" evidence="3">
    <location>
        <begin position="51"/>
        <end position="143"/>
    </location>
</feature>
<dbReference type="AlphaFoldDB" id="W4FVG6"/>
<comment type="cofactor">
    <cofactor evidence="1">
        <name>a divalent metal cation</name>
        <dbReference type="ChEBI" id="CHEBI:60240"/>
    </cofactor>
</comment>
<dbReference type="OrthoDB" id="128483at2759"/>
<dbReference type="GO" id="GO:0046872">
    <property type="term" value="F:metal ion binding"/>
    <property type="evidence" value="ECO:0007669"/>
    <property type="project" value="UniProtKB-KW"/>
</dbReference>
<keyword evidence="2" id="KW-0479">Metal-binding</keyword>
<gene>
    <name evidence="4" type="ORF">H257_13684</name>
</gene>
<evidence type="ECO:0000313" key="4">
    <source>
        <dbReference type="EMBL" id="ETV70946.1"/>
    </source>
</evidence>
<sequence>MTLAVLKHYNSWEKLAMKMPSMSELRANNGCFVNYPYALYATDVKFQSSERPAGRLGEAKPYFSAKHKMYGLKIEASVSPQGLLVEMSEAHRGDVADLTIMRSCMEQHQQVLKKTDQEPNIHDHGEQVDSHPSMWAALVDKGYYRAMADIFTRRKTRLVECSTLKTLCETAKCHRTE</sequence>
<dbReference type="InterPro" id="IPR027806">
    <property type="entry name" value="HARBI1_dom"/>
</dbReference>
<protein>
    <recommendedName>
        <fullName evidence="3">DDE Tnp4 domain-containing protein</fullName>
    </recommendedName>
</protein>
<evidence type="ECO:0000256" key="2">
    <source>
        <dbReference type="ARBA" id="ARBA00022723"/>
    </source>
</evidence>
<evidence type="ECO:0000256" key="1">
    <source>
        <dbReference type="ARBA" id="ARBA00001968"/>
    </source>
</evidence>
<dbReference type="GeneID" id="20815680"/>
<proteinExistence type="predicted"/>
<evidence type="ECO:0000259" key="3">
    <source>
        <dbReference type="Pfam" id="PF13359"/>
    </source>
</evidence>
<dbReference type="RefSeq" id="XP_009839609.1">
    <property type="nucleotide sequence ID" value="XM_009841307.1"/>
</dbReference>
<dbReference type="EMBL" id="KI913163">
    <property type="protein sequence ID" value="ETV70946.1"/>
    <property type="molecule type" value="Genomic_DNA"/>
</dbReference>